<evidence type="ECO:0000256" key="10">
    <source>
        <dbReference type="RuleBase" id="RU367009"/>
    </source>
</evidence>
<dbReference type="GO" id="GO:0030570">
    <property type="term" value="F:pectate lyase activity"/>
    <property type="evidence" value="ECO:0007669"/>
    <property type="project" value="UniProtKB-UniRule"/>
</dbReference>
<evidence type="ECO:0000256" key="6">
    <source>
        <dbReference type="ARBA" id="ARBA00022729"/>
    </source>
</evidence>
<comment type="subcellular location">
    <subcellularLocation>
        <location evidence="3 10">Secreted</location>
    </subcellularLocation>
</comment>
<feature type="signal peptide" evidence="10">
    <location>
        <begin position="1"/>
        <end position="17"/>
    </location>
</feature>
<evidence type="ECO:0000256" key="8">
    <source>
        <dbReference type="ARBA" id="ARBA00023239"/>
    </source>
</evidence>
<comment type="function">
    <text evidence="9 10">Pectinolytic enzyme consist of four classes of enzymes: pectin lyase, polygalacturonase, pectin methylesterase and rhamnogalacturonase. Among pectinolytic enzymes, pectin lyase is the most important in depolymerization of pectin, since it cleaves internal glycosidic bonds of highly methylated pectins. Favors pectate, the anion, over pectin, the methyl ester.</text>
</comment>
<protein>
    <recommendedName>
        <fullName evidence="10">Pectate lyase</fullName>
        <ecNumber evidence="10">4.2.2.2</ecNumber>
    </recommendedName>
</protein>
<evidence type="ECO:0000256" key="4">
    <source>
        <dbReference type="ARBA" id="ARBA00006463"/>
    </source>
</evidence>
<dbReference type="GeneID" id="89925035"/>
<feature type="region of interest" description="Disordered" evidence="11">
    <location>
        <begin position="365"/>
        <end position="393"/>
    </location>
</feature>
<keyword evidence="8 10" id="KW-0456">Lyase</keyword>
<gene>
    <name evidence="12" type="ORF">LTR77_003689</name>
</gene>
<dbReference type="EMBL" id="JAVRRT010000005">
    <property type="protein sequence ID" value="KAK5172052.1"/>
    <property type="molecule type" value="Genomic_DNA"/>
</dbReference>
<sequence length="393" mass="39303">MQYISAAALAFALGASARPQAGYPHYPYHQDCSAEYVTVTAPGSAPPASSAGPKSSSAFYPVGSASGTGYSYPMPTGTGIYPIPSGTGVYPVPSGSSMPVIPTGSPSSSSAVYYSSAAAASSGAASSGAYTYLASGSSSSVLVDAASASSAAAMSTSPATPSGVGSSGGSLPQSSGTSVLSAVQTIAAGETFDCGMKAFDRGVSCTGQEEGGDSDAVFELENGATLSNCIIGPNQIEGVHCFGACTLTNVWWPAVCEDAFTIKEQEDGETTTITGGGAFGAEDKVLQHNGGGSLSVTGFTVDNFGKLYRSCGNCDSMPERHVIMDDITATGGSIIAGINSNYGDTATLSNINISDVGDVCVTYTGNDNGDEPEENGSGPSENCIYSESDVTEI</sequence>
<organism evidence="12 13">
    <name type="scientific">Saxophila tyrrhenica</name>
    <dbReference type="NCBI Taxonomy" id="1690608"/>
    <lineage>
        <taxon>Eukaryota</taxon>
        <taxon>Fungi</taxon>
        <taxon>Dikarya</taxon>
        <taxon>Ascomycota</taxon>
        <taxon>Pezizomycotina</taxon>
        <taxon>Dothideomycetes</taxon>
        <taxon>Dothideomycetidae</taxon>
        <taxon>Mycosphaerellales</taxon>
        <taxon>Extremaceae</taxon>
        <taxon>Saxophila</taxon>
    </lineage>
</organism>
<dbReference type="InterPro" id="IPR004898">
    <property type="entry name" value="Pectate_lyase_PlyH/PlyE-like"/>
</dbReference>
<accession>A0AAV9PIK6</accession>
<dbReference type="PANTHER" id="PTHR33407">
    <property type="entry name" value="PECTATE LYASE F-RELATED"/>
    <property type="match status" value="1"/>
</dbReference>
<evidence type="ECO:0000313" key="12">
    <source>
        <dbReference type="EMBL" id="KAK5172052.1"/>
    </source>
</evidence>
<comment type="similarity">
    <text evidence="4 10">Belongs to the polysaccharide lyase 3 family.</text>
</comment>
<comment type="catalytic activity">
    <reaction evidence="1 10">
        <text>Eliminative cleavage of (1-&gt;4)-alpha-D-galacturonan to give oligosaccharides with 4-deoxy-alpha-D-galact-4-enuronosyl groups at their non-reducing ends.</text>
        <dbReference type="EC" id="4.2.2.2"/>
    </reaction>
</comment>
<dbReference type="Gene3D" id="2.160.20.10">
    <property type="entry name" value="Single-stranded right-handed beta-helix, Pectin lyase-like"/>
    <property type="match status" value="1"/>
</dbReference>
<evidence type="ECO:0000256" key="5">
    <source>
        <dbReference type="ARBA" id="ARBA00022525"/>
    </source>
</evidence>
<dbReference type="InterPro" id="IPR012334">
    <property type="entry name" value="Pectin_lyas_fold"/>
</dbReference>
<dbReference type="PANTHER" id="PTHR33407:SF9">
    <property type="entry name" value="PECTATE LYASE F-RELATED"/>
    <property type="match status" value="1"/>
</dbReference>
<dbReference type="EC" id="4.2.2.2" evidence="10"/>
<proteinExistence type="inferred from homology"/>
<dbReference type="Pfam" id="PF03211">
    <property type="entry name" value="Pectate_lyase"/>
    <property type="match status" value="1"/>
</dbReference>
<dbReference type="RefSeq" id="XP_064660896.1">
    <property type="nucleotide sequence ID" value="XM_064800945.1"/>
</dbReference>
<evidence type="ECO:0000256" key="7">
    <source>
        <dbReference type="ARBA" id="ARBA00022837"/>
    </source>
</evidence>
<dbReference type="InterPro" id="IPR011050">
    <property type="entry name" value="Pectin_lyase_fold/virulence"/>
</dbReference>
<evidence type="ECO:0000256" key="1">
    <source>
        <dbReference type="ARBA" id="ARBA00000695"/>
    </source>
</evidence>
<name>A0AAV9PIK6_9PEZI</name>
<evidence type="ECO:0000256" key="2">
    <source>
        <dbReference type="ARBA" id="ARBA00001913"/>
    </source>
</evidence>
<evidence type="ECO:0000256" key="3">
    <source>
        <dbReference type="ARBA" id="ARBA00004613"/>
    </source>
</evidence>
<dbReference type="Proteomes" id="UP001337655">
    <property type="component" value="Unassembled WGS sequence"/>
</dbReference>
<feature type="chain" id="PRO_5043100076" description="Pectate lyase" evidence="10">
    <location>
        <begin position="18"/>
        <end position="393"/>
    </location>
</feature>
<evidence type="ECO:0000256" key="11">
    <source>
        <dbReference type="SAM" id="MobiDB-lite"/>
    </source>
</evidence>
<keyword evidence="13" id="KW-1185">Reference proteome</keyword>
<evidence type="ECO:0000313" key="13">
    <source>
        <dbReference type="Proteomes" id="UP001337655"/>
    </source>
</evidence>
<keyword evidence="5 10" id="KW-0964">Secreted</keyword>
<evidence type="ECO:0000256" key="9">
    <source>
        <dbReference type="ARBA" id="ARBA00025679"/>
    </source>
</evidence>
<dbReference type="GO" id="GO:0005576">
    <property type="term" value="C:extracellular region"/>
    <property type="evidence" value="ECO:0007669"/>
    <property type="project" value="UniProtKB-SubCell"/>
</dbReference>
<dbReference type="AlphaFoldDB" id="A0AAV9PIK6"/>
<keyword evidence="7 10" id="KW-0106">Calcium</keyword>
<dbReference type="SUPFAM" id="SSF51126">
    <property type="entry name" value="Pectin lyase-like"/>
    <property type="match status" value="1"/>
</dbReference>
<keyword evidence="6 10" id="KW-0732">Signal</keyword>
<reference evidence="12 13" key="1">
    <citation type="submission" date="2023-08" db="EMBL/GenBank/DDBJ databases">
        <title>Black Yeasts Isolated from many extreme environments.</title>
        <authorList>
            <person name="Coleine C."/>
            <person name="Stajich J.E."/>
            <person name="Selbmann L."/>
        </authorList>
    </citation>
    <scope>NUCLEOTIDE SEQUENCE [LARGE SCALE GENOMIC DNA]</scope>
    <source>
        <strain evidence="12 13">CCFEE 5935</strain>
    </source>
</reference>
<dbReference type="GO" id="GO:0045490">
    <property type="term" value="P:pectin catabolic process"/>
    <property type="evidence" value="ECO:0007669"/>
    <property type="project" value="TreeGrafter"/>
</dbReference>
<comment type="cofactor">
    <cofactor evidence="2 10">
        <name>Ca(2+)</name>
        <dbReference type="ChEBI" id="CHEBI:29108"/>
    </cofactor>
</comment>
<comment type="caution">
    <text evidence="12">The sequence shown here is derived from an EMBL/GenBank/DDBJ whole genome shotgun (WGS) entry which is preliminary data.</text>
</comment>